<dbReference type="RefSeq" id="WP_188691030.1">
    <property type="nucleotide sequence ID" value="NZ_BMLS01000001.1"/>
</dbReference>
<evidence type="ECO:0000256" key="1">
    <source>
        <dbReference type="SAM" id="Phobius"/>
    </source>
</evidence>
<keyword evidence="4" id="KW-1185">Reference proteome</keyword>
<dbReference type="SUPFAM" id="SSF81324">
    <property type="entry name" value="Voltage-gated potassium channels"/>
    <property type="match status" value="1"/>
</dbReference>
<sequence length="188" mass="21502">MKVIIVRSLKFFDEYYGYFIFSSTIASLSSIWFWANNLELIFNTTVLISFILIYPGIFFATTRKVKNFDRITISIKGIFILYLEVIVAFSGIYIWLTIFSENQAFHGLENTEIISITKDSFIFKDYIKELIPFVIDVIHFSIVTATTLGYGDVYPKSSLAKIVVDMQVLSSLAIAIFGAGKYFDPKKI</sequence>
<accession>A0A917YTJ4</accession>
<dbReference type="AlphaFoldDB" id="A0A917YTJ4"/>
<reference evidence="3" key="1">
    <citation type="journal article" date="2014" name="Int. J. Syst. Evol. Microbiol.">
        <title>Complete genome sequence of Corynebacterium casei LMG S-19264T (=DSM 44701T), isolated from a smear-ripened cheese.</title>
        <authorList>
            <consortium name="US DOE Joint Genome Institute (JGI-PGF)"/>
            <person name="Walter F."/>
            <person name="Albersmeier A."/>
            <person name="Kalinowski J."/>
            <person name="Ruckert C."/>
        </authorList>
    </citation>
    <scope>NUCLEOTIDE SEQUENCE</scope>
    <source>
        <strain evidence="3">CGMCC 1.7086</strain>
    </source>
</reference>
<feature type="transmembrane region" description="Helical" evidence="1">
    <location>
        <begin position="15"/>
        <end position="34"/>
    </location>
</feature>
<proteinExistence type="predicted"/>
<dbReference type="Gene3D" id="1.10.287.70">
    <property type="match status" value="1"/>
</dbReference>
<dbReference type="InterPro" id="IPR013099">
    <property type="entry name" value="K_chnl_dom"/>
</dbReference>
<name>A0A917YTJ4_9ALTE</name>
<feature type="transmembrane region" description="Helical" evidence="1">
    <location>
        <begin position="130"/>
        <end position="150"/>
    </location>
</feature>
<feature type="transmembrane region" description="Helical" evidence="1">
    <location>
        <begin position="162"/>
        <end position="183"/>
    </location>
</feature>
<evidence type="ECO:0000313" key="3">
    <source>
        <dbReference type="EMBL" id="GGO66135.1"/>
    </source>
</evidence>
<dbReference type="EMBL" id="BMLS01000001">
    <property type="protein sequence ID" value="GGO66135.1"/>
    <property type="molecule type" value="Genomic_DNA"/>
</dbReference>
<keyword evidence="1" id="KW-0812">Transmembrane</keyword>
<organism evidence="3 4">
    <name type="scientific">Bowmanella pacifica</name>
    <dbReference type="NCBI Taxonomy" id="502051"/>
    <lineage>
        <taxon>Bacteria</taxon>
        <taxon>Pseudomonadati</taxon>
        <taxon>Pseudomonadota</taxon>
        <taxon>Gammaproteobacteria</taxon>
        <taxon>Alteromonadales</taxon>
        <taxon>Alteromonadaceae</taxon>
        <taxon>Bowmanella</taxon>
    </lineage>
</organism>
<dbReference type="Pfam" id="PF07885">
    <property type="entry name" value="Ion_trans_2"/>
    <property type="match status" value="1"/>
</dbReference>
<keyword evidence="1" id="KW-0472">Membrane</keyword>
<feature type="transmembrane region" description="Helical" evidence="1">
    <location>
        <begin position="73"/>
        <end position="96"/>
    </location>
</feature>
<keyword evidence="1" id="KW-1133">Transmembrane helix</keyword>
<protein>
    <recommendedName>
        <fullName evidence="2">Potassium channel domain-containing protein</fullName>
    </recommendedName>
</protein>
<feature type="transmembrane region" description="Helical" evidence="1">
    <location>
        <begin position="40"/>
        <end position="61"/>
    </location>
</feature>
<feature type="domain" description="Potassium channel" evidence="2">
    <location>
        <begin position="134"/>
        <end position="174"/>
    </location>
</feature>
<evidence type="ECO:0000313" key="4">
    <source>
        <dbReference type="Proteomes" id="UP000606935"/>
    </source>
</evidence>
<evidence type="ECO:0000259" key="2">
    <source>
        <dbReference type="Pfam" id="PF07885"/>
    </source>
</evidence>
<reference evidence="3" key="2">
    <citation type="submission" date="2020-09" db="EMBL/GenBank/DDBJ databases">
        <authorList>
            <person name="Sun Q."/>
            <person name="Zhou Y."/>
        </authorList>
    </citation>
    <scope>NUCLEOTIDE SEQUENCE</scope>
    <source>
        <strain evidence="3">CGMCC 1.7086</strain>
    </source>
</reference>
<comment type="caution">
    <text evidence="3">The sequence shown here is derived from an EMBL/GenBank/DDBJ whole genome shotgun (WGS) entry which is preliminary data.</text>
</comment>
<gene>
    <name evidence="3" type="ORF">GCM10010982_09620</name>
</gene>
<dbReference type="Proteomes" id="UP000606935">
    <property type="component" value="Unassembled WGS sequence"/>
</dbReference>